<name>A0A921HPL2_9FIRM</name>
<evidence type="ECO:0000313" key="2">
    <source>
        <dbReference type="Proteomes" id="UP000780768"/>
    </source>
</evidence>
<dbReference type="Proteomes" id="UP000780768">
    <property type="component" value="Unassembled WGS sequence"/>
</dbReference>
<accession>A0A921HPL2</accession>
<comment type="caution">
    <text evidence="1">The sequence shown here is derived from an EMBL/GenBank/DDBJ whole genome shotgun (WGS) entry which is preliminary data.</text>
</comment>
<reference evidence="1" key="2">
    <citation type="submission" date="2021-09" db="EMBL/GenBank/DDBJ databases">
        <authorList>
            <person name="Gilroy R."/>
        </authorList>
    </citation>
    <scope>NUCLEOTIDE SEQUENCE</scope>
    <source>
        <strain evidence="1">7318</strain>
    </source>
</reference>
<dbReference type="AlphaFoldDB" id="A0A921HPL2"/>
<proteinExistence type="predicted"/>
<sequence>MKSLKSESGFIAVDMLIVAAVLMASVALWSSAERLLAAQQQNFCRTAAVFLAQGELNELEYAVENNLFTDLTDEQMNYNNQDFTVQKKITEKETEYLLSVKVLWHYEDSLQTQEQERIIFKR</sequence>
<evidence type="ECO:0000313" key="1">
    <source>
        <dbReference type="EMBL" id="HJF85030.1"/>
    </source>
</evidence>
<organism evidence="1 2">
    <name type="scientific">Megamonas hypermegale</name>
    <dbReference type="NCBI Taxonomy" id="158847"/>
    <lineage>
        <taxon>Bacteria</taxon>
        <taxon>Bacillati</taxon>
        <taxon>Bacillota</taxon>
        <taxon>Negativicutes</taxon>
        <taxon>Selenomonadales</taxon>
        <taxon>Selenomonadaceae</taxon>
        <taxon>Megamonas</taxon>
    </lineage>
</organism>
<protein>
    <submittedName>
        <fullName evidence="1">Uncharacterized protein</fullName>
    </submittedName>
</protein>
<dbReference type="EMBL" id="DYVR01000139">
    <property type="protein sequence ID" value="HJF85030.1"/>
    <property type="molecule type" value="Genomic_DNA"/>
</dbReference>
<gene>
    <name evidence="1" type="ORF">K8V65_05155</name>
</gene>
<reference evidence="1" key="1">
    <citation type="journal article" date="2021" name="PeerJ">
        <title>Extensive microbial diversity within the chicken gut microbiome revealed by metagenomics and culture.</title>
        <authorList>
            <person name="Gilroy R."/>
            <person name="Ravi A."/>
            <person name="Getino M."/>
            <person name="Pursley I."/>
            <person name="Horton D.L."/>
            <person name="Alikhan N.F."/>
            <person name="Baker D."/>
            <person name="Gharbi K."/>
            <person name="Hall N."/>
            <person name="Watson M."/>
            <person name="Adriaenssens E.M."/>
            <person name="Foster-Nyarko E."/>
            <person name="Jarju S."/>
            <person name="Secka A."/>
            <person name="Antonio M."/>
            <person name="Oren A."/>
            <person name="Chaudhuri R.R."/>
            <person name="La Ragione R."/>
            <person name="Hildebrand F."/>
            <person name="Pallen M.J."/>
        </authorList>
    </citation>
    <scope>NUCLEOTIDE SEQUENCE</scope>
    <source>
        <strain evidence="1">7318</strain>
    </source>
</reference>